<organism evidence="9 10">
    <name type="scientific">Priapulus caudatus</name>
    <name type="common">Priapulid worm</name>
    <dbReference type="NCBI Taxonomy" id="37621"/>
    <lineage>
        <taxon>Eukaryota</taxon>
        <taxon>Metazoa</taxon>
        <taxon>Ecdysozoa</taxon>
        <taxon>Scalidophora</taxon>
        <taxon>Priapulida</taxon>
        <taxon>Priapulimorpha</taxon>
        <taxon>Priapulimorphida</taxon>
        <taxon>Priapulidae</taxon>
        <taxon>Priapulus</taxon>
    </lineage>
</organism>
<evidence type="ECO:0000256" key="3">
    <source>
        <dbReference type="ARBA" id="ARBA00006958"/>
    </source>
</evidence>
<proteinExistence type="inferred from homology"/>
<evidence type="ECO:0000256" key="6">
    <source>
        <dbReference type="ARBA" id="ARBA00022801"/>
    </source>
</evidence>
<evidence type="ECO:0000313" key="10">
    <source>
        <dbReference type="RefSeq" id="XP_014668801.1"/>
    </source>
</evidence>
<evidence type="ECO:0000256" key="4">
    <source>
        <dbReference type="ARBA" id="ARBA00022722"/>
    </source>
</evidence>
<sequence>MQEEVCEEKESLETERIHQGSVNKLKLDFYNVAGFSNNFVNIVARWPGSSHDSFVFQNSHIGNTFATGNIDGWLLGDSGYPLRPYLMTPILNPNTESERYKRECAFGVWKLRFRCLHLSTGGALRYTPDRACRIIMATAVLHNIAVREKIPLLPDENEAEFGGDDINVGERPNDNADGRRVREQLIQQRFAM</sequence>
<evidence type="ECO:0000256" key="2">
    <source>
        <dbReference type="ARBA" id="ARBA00004123"/>
    </source>
</evidence>
<dbReference type="PANTHER" id="PTHR22930">
    <property type="match status" value="1"/>
</dbReference>
<comment type="similarity">
    <text evidence="3">Belongs to the HARBI1 family.</text>
</comment>
<comment type="subcellular location">
    <subcellularLocation>
        <location evidence="2">Nucleus</location>
    </subcellularLocation>
</comment>
<keyword evidence="7" id="KW-0539">Nucleus</keyword>
<dbReference type="GeneID" id="106810051"/>
<protein>
    <submittedName>
        <fullName evidence="10">Nuclease HARBI1</fullName>
    </submittedName>
</protein>
<keyword evidence="5" id="KW-0479">Metal-binding</keyword>
<feature type="domain" description="DDE Tnp4" evidence="8">
    <location>
        <begin position="38"/>
        <end position="143"/>
    </location>
</feature>
<dbReference type="InterPro" id="IPR027806">
    <property type="entry name" value="HARBI1_dom"/>
</dbReference>
<gene>
    <name evidence="10" type="primary">LOC106810051</name>
</gene>
<keyword evidence="9" id="KW-1185">Reference proteome</keyword>
<evidence type="ECO:0000256" key="7">
    <source>
        <dbReference type="ARBA" id="ARBA00023242"/>
    </source>
</evidence>
<keyword evidence="4" id="KW-0540">Nuclease</keyword>
<dbReference type="Proteomes" id="UP000695022">
    <property type="component" value="Unplaced"/>
</dbReference>
<evidence type="ECO:0000259" key="8">
    <source>
        <dbReference type="Pfam" id="PF13359"/>
    </source>
</evidence>
<evidence type="ECO:0000313" key="9">
    <source>
        <dbReference type="Proteomes" id="UP000695022"/>
    </source>
</evidence>
<dbReference type="Pfam" id="PF13359">
    <property type="entry name" value="DDE_Tnp_4"/>
    <property type="match status" value="1"/>
</dbReference>
<reference evidence="10" key="1">
    <citation type="submission" date="2025-08" db="UniProtKB">
        <authorList>
            <consortium name="RefSeq"/>
        </authorList>
    </citation>
    <scope>IDENTIFICATION</scope>
</reference>
<dbReference type="RefSeq" id="XP_014668801.1">
    <property type="nucleotide sequence ID" value="XM_014813315.1"/>
</dbReference>
<evidence type="ECO:0000256" key="5">
    <source>
        <dbReference type="ARBA" id="ARBA00022723"/>
    </source>
</evidence>
<dbReference type="InterPro" id="IPR045249">
    <property type="entry name" value="HARBI1-like"/>
</dbReference>
<name>A0ABM1E9D0_PRICU</name>
<accession>A0ABM1E9D0</accession>
<dbReference type="PANTHER" id="PTHR22930:SF267">
    <property type="entry name" value="NUCLEASE HARBI1-RELATED"/>
    <property type="match status" value="1"/>
</dbReference>
<evidence type="ECO:0000256" key="1">
    <source>
        <dbReference type="ARBA" id="ARBA00001968"/>
    </source>
</evidence>
<keyword evidence="6" id="KW-0378">Hydrolase</keyword>
<comment type="cofactor">
    <cofactor evidence="1">
        <name>a divalent metal cation</name>
        <dbReference type="ChEBI" id="CHEBI:60240"/>
    </cofactor>
</comment>